<reference evidence="3" key="1">
    <citation type="submission" date="2020-12" db="EMBL/GenBank/DDBJ databases">
        <title>Metabolic potential, ecology and presence of endohyphal bacteria is reflected in genomic diversity of Mucoromycotina.</title>
        <authorList>
            <person name="Muszewska A."/>
            <person name="Okrasinska A."/>
            <person name="Steczkiewicz K."/>
            <person name="Drgas O."/>
            <person name="Orlowska M."/>
            <person name="Perlinska-Lenart U."/>
            <person name="Aleksandrzak-Piekarczyk T."/>
            <person name="Szatraj K."/>
            <person name="Zielenkiewicz U."/>
            <person name="Pilsyk S."/>
            <person name="Malc E."/>
            <person name="Mieczkowski P."/>
            <person name="Kruszewska J.S."/>
            <person name="Biernat P."/>
            <person name="Pawlowska J."/>
        </authorList>
    </citation>
    <scope>NUCLEOTIDE SEQUENCE</scope>
    <source>
        <strain evidence="3">WA0000051536</strain>
    </source>
</reference>
<protein>
    <submittedName>
        <fullName evidence="3">Uncharacterized protein</fullName>
    </submittedName>
</protein>
<name>A0A8H7QBZ0_9FUNG</name>
<gene>
    <name evidence="3" type="ORF">INT44_004236</name>
</gene>
<keyword evidence="4" id="KW-1185">Reference proteome</keyword>
<comment type="caution">
    <text evidence="3">The sequence shown here is derived from an EMBL/GenBank/DDBJ whole genome shotgun (WGS) entry which is preliminary data.</text>
</comment>
<dbReference type="EMBL" id="JAEPRA010000001">
    <property type="protein sequence ID" value="KAG2189094.1"/>
    <property type="molecule type" value="Genomic_DNA"/>
</dbReference>
<evidence type="ECO:0000256" key="1">
    <source>
        <dbReference type="SAM" id="MobiDB-lite"/>
    </source>
</evidence>
<dbReference type="AlphaFoldDB" id="A0A8H7QBZ0"/>
<feature type="compositionally biased region" description="Basic and acidic residues" evidence="1">
    <location>
        <begin position="213"/>
        <end position="237"/>
    </location>
</feature>
<evidence type="ECO:0000256" key="2">
    <source>
        <dbReference type="SAM" id="SignalP"/>
    </source>
</evidence>
<organism evidence="3 4">
    <name type="scientific">Umbelopsis vinacea</name>
    <dbReference type="NCBI Taxonomy" id="44442"/>
    <lineage>
        <taxon>Eukaryota</taxon>
        <taxon>Fungi</taxon>
        <taxon>Fungi incertae sedis</taxon>
        <taxon>Mucoromycota</taxon>
        <taxon>Mucoromycotina</taxon>
        <taxon>Umbelopsidomycetes</taxon>
        <taxon>Umbelopsidales</taxon>
        <taxon>Umbelopsidaceae</taxon>
        <taxon>Umbelopsis</taxon>
    </lineage>
</organism>
<feature type="chain" id="PRO_5034781456" evidence="2">
    <location>
        <begin position="18"/>
        <end position="283"/>
    </location>
</feature>
<feature type="compositionally biased region" description="Basic residues" evidence="1">
    <location>
        <begin position="33"/>
        <end position="44"/>
    </location>
</feature>
<keyword evidence="2" id="KW-0732">Signal</keyword>
<dbReference type="Proteomes" id="UP000612746">
    <property type="component" value="Unassembled WGS sequence"/>
</dbReference>
<feature type="region of interest" description="Disordered" evidence="1">
    <location>
        <begin position="158"/>
        <end position="283"/>
    </location>
</feature>
<feature type="region of interest" description="Disordered" evidence="1">
    <location>
        <begin position="26"/>
        <end position="53"/>
    </location>
</feature>
<accession>A0A8H7QBZ0</accession>
<evidence type="ECO:0000313" key="4">
    <source>
        <dbReference type="Proteomes" id="UP000612746"/>
    </source>
</evidence>
<feature type="signal peptide" evidence="2">
    <location>
        <begin position="1"/>
        <end position="17"/>
    </location>
</feature>
<dbReference type="OrthoDB" id="2437812at2759"/>
<feature type="compositionally biased region" description="Basic and acidic residues" evidence="1">
    <location>
        <begin position="79"/>
        <end position="100"/>
    </location>
</feature>
<feature type="region of interest" description="Disordered" evidence="1">
    <location>
        <begin position="69"/>
        <end position="117"/>
    </location>
</feature>
<proteinExistence type="predicted"/>
<evidence type="ECO:0000313" key="3">
    <source>
        <dbReference type="EMBL" id="KAG2189094.1"/>
    </source>
</evidence>
<feature type="compositionally biased region" description="Polar residues" evidence="1">
    <location>
        <begin position="181"/>
        <end position="194"/>
    </location>
</feature>
<feature type="compositionally biased region" description="Basic and acidic residues" evidence="1">
    <location>
        <begin position="196"/>
        <end position="205"/>
    </location>
</feature>
<sequence>MQAIALLVTLLLPIVLIYFIRHENGASSSASAAKKKKKSKKKSSKAVDSTPSSTPALIDIKVAADRKVKNVSEQTKQAKQKDKVKEEESVKIVAEPKEDVNITPEKANTPTEEEKEAALSFVEVRTKKTANDSEVSGMAIDQHMDNTSRFSRVMRIKTDEPPAEAEWEPVEPGWNRKASKARSTPQIASANSFEALTKKQRENLAKARKKKEAKATQDAEQEARLRQHKRELERLKINDFYSKGPGKKIISQSNGWGSSGSPGSGKRPQGVASLNEHGQLIWD</sequence>